<comment type="caution">
    <text evidence="2">The sequence shown here is derived from an EMBL/GenBank/DDBJ whole genome shotgun (WGS) entry which is preliminary data.</text>
</comment>
<sequence>MDRRPMIIELRSIVGSSDWTEVLRYFCGRAAAEDRRFAMRMNLLREEIVDVCEYRRNLVDELCSVRSVIAPVKAAELLNDTLRKDEAKMVQLRELERQLELRALEKELFIQKLVRNVPF</sequence>
<organism evidence="2 3">
    <name type="scientific">Tanacetum coccineum</name>
    <dbReference type="NCBI Taxonomy" id="301880"/>
    <lineage>
        <taxon>Eukaryota</taxon>
        <taxon>Viridiplantae</taxon>
        <taxon>Streptophyta</taxon>
        <taxon>Embryophyta</taxon>
        <taxon>Tracheophyta</taxon>
        <taxon>Spermatophyta</taxon>
        <taxon>Magnoliopsida</taxon>
        <taxon>eudicotyledons</taxon>
        <taxon>Gunneridae</taxon>
        <taxon>Pentapetalae</taxon>
        <taxon>asterids</taxon>
        <taxon>campanulids</taxon>
        <taxon>Asterales</taxon>
        <taxon>Asteraceae</taxon>
        <taxon>Asteroideae</taxon>
        <taxon>Anthemideae</taxon>
        <taxon>Anthemidinae</taxon>
        <taxon>Tanacetum</taxon>
    </lineage>
</organism>
<gene>
    <name evidence="2" type="ORF">Tco_0840282</name>
</gene>
<evidence type="ECO:0000313" key="3">
    <source>
        <dbReference type="Proteomes" id="UP001151760"/>
    </source>
</evidence>
<evidence type="ECO:0000256" key="1">
    <source>
        <dbReference type="SAM" id="Coils"/>
    </source>
</evidence>
<accession>A0ABQ5ATP6</accession>
<keyword evidence="3" id="KW-1185">Reference proteome</keyword>
<name>A0ABQ5ATP6_9ASTR</name>
<proteinExistence type="predicted"/>
<dbReference type="EMBL" id="BQNB010012617">
    <property type="protein sequence ID" value="GJT05820.1"/>
    <property type="molecule type" value="Genomic_DNA"/>
</dbReference>
<reference evidence="2" key="2">
    <citation type="submission" date="2022-01" db="EMBL/GenBank/DDBJ databases">
        <authorList>
            <person name="Yamashiro T."/>
            <person name="Shiraishi A."/>
            <person name="Satake H."/>
            <person name="Nakayama K."/>
        </authorList>
    </citation>
    <scope>NUCLEOTIDE SEQUENCE</scope>
</reference>
<dbReference type="Proteomes" id="UP001151760">
    <property type="component" value="Unassembled WGS sequence"/>
</dbReference>
<feature type="coiled-coil region" evidence="1">
    <location>
        <begin position="75"/>
        <end position="102"/>
    </location>
</feature>
<evidence type="ECO:0000313" key="2">
    <source>
        <dbReference type="EMBL" id="GJT05820.1"/>
    </source>
</evidence>
<reference evidence="2" key="1">
    <citation type="journal article" date="2022" name="Int. J. Mol. Sci.">
        <title>Draft Genome of Tanacetum Coccineum: Genomic Comparison of Closely Related Tanacetum-Family Plants.</title>
        <authorList>
            <person name="Yamashiro T."/>
            <person name="Shiraishi A."/>
            <person name="Nakayama K."/>
            <person name="Satake H."/>
        </authorList>
    </citation>
    <scope>NUCLEOTIDE SEQUENCE</scope>
</reference>
<keyword evidence="1" id="KW-0175">Coiled coil</keyword>
<protein>
    <submittedName>
        <fullName evidence="2">Uncharacterized protein</fullName>
    </submittedName>
</protein>